<feature type="transmembrane region" description="Helical" evidence="6">
    <location>
        <begin position="158"/>
        <end position="175"/>
    </location>
</feature>
<feature type="transmembrane region" description="Helical" evidence="6">
    <location>
        <begin position="42"/>
        <end position="59"/>
    </location>
</feature>
<protein>
    <submittedName>
        <fullName evidence="7">4-hydroxybenzoate polyprenyltransferase and related prenyltransferase</fullName>
    </submittedName>
</protein>
<evidence type="ECO:0000256" key="4">
    <source>
        <dbReference type="ARBA" id="ARBA00022989"/>
    </source>
</evidence>
<evidence type="ECO:0000256" key="1">
    <source>
        <dbReference type="ARBA" id="ARBA00004141"/>
    </source>
</evidence>
<dbReference type="OrthoDB" id="9803632at2"/>
<dbReference type="Pfam" id="PF01040">
    <property type="entry name" value="UbiA"/>
    <property type="match status" value="1"/>
</dbReference>
<dbReference type="AlphaFoldDB" id="A0A2N3I7P2"/>
<dbReference type="InterPro" id="IPR044878">
    <property type="entry name" value="UbiA_sf"/>
</dbReference>
<dbReference type="InterPro" id="IPR050475">
    <property type="entry name" value="Prenyltransferase_related"/>
</dbReference>
<dbReference type="EMBL" id="NKXO01000049">
    <property type="protein sequence ID" value="PKQ66318.1"/>
    <property type="molecule type" value="Genomic_DNA"/>
</dbReference>
<accession>A0A2N3I7P2</accession>
<keyword evidence="2" id="KW-1003">Cell membrane</keyword>
<dbReference type="Proteomes" id="UP000233387">
    <property type="component" value="Unassembled WGS sequence"/>
</dbReference>
<comment type="subcellular location">
    <subcellularLocation>
        <location evidence="1">Membrane</location>
        <topology evidence="1">Multi-pass membrane protein</topology>
    </subcellularLocation>
</comment>
<dbReference type="InterPro" id="IPR000537">
    <property type="entry name" value="UbiA_prenyltransferase"/>
</dbReference>
<reference evidence="7 8" key="1">
    <citation type="submission" date="2017-06" db="EMBL/GenBank/DDBJ databases">
        <title>Raineya orbicola gen. nov., sp. nov. a slightly thermophilic bacterium of the phylum Bacteroidetes and the description of Raineyaceae fam. nov.</title>
        <authorList>
            <person name="Albuquerque L."/>
            <person name="Polonia A.R.M."/>
            <person name="Barroso C."/>
            <person name="Froufe H.J.C."/>
            <person name="Lage O."/>
            <person name="Lobo-Da-Cunha A."/>
            <person name="Egas C."/>
            <person name="Da Costa M.S."/>
        </authorList>
    </citation>
    <scope>NUCLEOTIDE SEQUENCE [LARGE SCALE GENOMIC DNA]</scope>
    <source>
        <strain evidence="7 8">SPSPC-11</strain>
    </source>
</reference>
<dbReference type="GO" id="GO:0016020">
    <property type="term" value="C:membrane"/>
    <property type="evidence" value="ECO:0007669"/>
    <property type="project" value="UniProtKB-SubCell"/>
</dbReference>
<feature type="transmembrane region" description="Helical" evidence="6">
    <location>
        <begin position="196"/>
        <end position="219"/>
    </location>
</feature>
<feature type="transmembrane region" description="Helical" evidence="6">
    <location>
        <begin position="80"/>
        <end position="99"/>
    </location>
</feature>
<keyword evidence="8" id="KW-1185">Reference proteome</keyword>
<feature type="transmembrane region" description="Helical" evidence="6">
    <location>
        <begin position="12"/>
        <end position="30"/>
    </location>
</feature>
<dbReference type="GO" id="GO:0016765">
    <property type="term" value="F:transferase activity, transferring alkyl or aryl (other than methyl) groups"/>
    <property type="evidence" value="ECO:0007669"/>
    <property type="project" value="InterPro"/>
</dbReference>
<sequence length="287" mass="33151">MKTYFKLLRVHQWVKNTFIFLPAFFGFKLIEIDVWAKLLPTFLSFCFTASCIYIINDYFDIEADKKHPVKRLRPLASGKVKLSSAFIIAFFLISSGMLISYFIDSQLLLILLLYFFMNIAYSKFLKKIALIDIVIIALGFFLRIKAGGVVAGVELSKWIIVMTFLLALFLAFAKRREDVLLMTRENLNVRAAIKGYNLEFINAGMVVTASVILVAYLMYSLSNELVDRTSNNYYFSTFWVVLGILRYFQISFVEEKSSEPSKILFKDKFILFVVVAWLITNFILIYG</sequence>
<dbReference type="RefSeq" id="WP_101359669.1">
    <property type="nucleotide sequence ID" value="NZ_NKXO01000049.1"/>
</dbReference>
<evidence type="ECO:0000256" key="6">
    <source>
        <dbReference type="SAM" id="Phobius"/>
    </source>
</evidence>
<proteinExistence type="predicted"/>
<feature type="transmembrane region" description="Helical" evidence="6">
    <location>
        <begin position="105"/>
        <end position="121"/>
    </location>
</feature>
<comment type="caution">
    <text evidence="7">The sequence shown here is derived from an EMBL/GenBank/DDBJ whole genome shotgun (WGS) entry which is preliminary data.</text>
</comment>
<name>A0A2N3I7P2_9BACT</name>
<dbReference type="PANTHER" id="PTHR42723:SF1">
    <property type="entry name" value="CHLOROPHYLL SYNTHASE, CHLOROPLASTIC"/>
    <property type="match status" value="1"/>
</dbReference>
<evidence type="ECO:0000256" key="2">
    <source>
        <dbReference type="ARBA" id="ARBA00022475"/>
    </source>
</evidence>
<evidence type="ECO:0000256" key="5">
    <source>
        <dbReference type="ARBA" id="ARBA00023136"/>
    </source>
</evidence>
<evidence type="ECO:0000256" key="3">
    <source>
        <dbReference type="ARBA" id="ARBA00022692"/>
    </source>
</evidence>
<organism evidence="7 8">
    <name type="scientific">Raineya orbicola</name>
    <dbReference type="NCBI Taxonomy" id="2016530"/>
    <lineage>
        <taxon>Bacteria</taxon>
        <taxon>Pseudomonadati</taxon>
        <taxon>Bacteroidota</taxon>
        <taxon>Cytophagia</taxon>
        <taxon>Cytophagales</taxon>
        <taxon>Raineyaceae</taxon>
        <taxon>Raineya</taxon>
    </lineage>
</organism>
<keyword evidence="3 6" id="KW-0812">Transmembrane</keyword>
<gene>
    <name evidence="7" type="ORF">Rain11_2408</name>
</gene>
<dbReference type="PANTHER" id="PTHR42723">
    <property type="entry name" value="CHLOROPHYLL SYNTHASE"/>
    <property type="match status" value="1"/>
</dbReference>
<evidence type="ECO:0000313" key="8">
    <source>
        <dbReference type="Proteomes" id="UP000233387"/>
    </source>
</evidence>
<feature type="transmembrane region" description="Helical" evidence="6">
    <location>
        <begin position="269"/>
        <end position="286"/>
    </location>
</feature>
<feature type="transmembrane region" description="Helical" evidence="6">
    <location>
        <begin position="128"/>
        <end position="146"/>
    </location>
</feature>
<keyword evidence="5 6" id="KW-0472">Membrane</keyword>
<dbReference type="CDD" id="cd13963">
    <property type="entry name" value="PT_UbiA_2"/>
    <property type="match status" value="1"/>
</dbReference>
<dbReference type="Gene3D" id="1.10.357.140">
    <property type="entry name" value="UbiA prenyltransferase"/>
    <property type="match status" value="1"/>
</dbReference>
<feature type="transmembrane region" description="Helical" evidence="6">
    <location>
        <begin position="231"/>
        <end position="248"/>
    </location>
</feature>
<evidence type="ECO:0000313" key="7">
    <source>
        <dbReference type="EMBL" id="PKQ66318.1"/>
    </source>
</evidence>
<keyword evidence="4 6" id="KW-1133">Transmembrane helix</keyword>
<keyword evidence="7" id="KW-0808">Transferase</keyword>